<dbReference type="RefSeq" id="WP_004835778.1">
    <property type="nucleotide sequence ID" value="NZ_CAMXZL010000001.1"/>
</dbReference>
<dbReference type="PATRIC" id="fig|33036.3.peg.527"/>
<accession>A0A133KHB3</accession>
<dbReference type="Proteomes" id="UP000070383">
    <property type="component" value="Unassembled WGS sequence"/>
</dbReference>
<evidence type="ECO:0000313" key="3">
    <source>
        <dbReference type="Proteomes" id="UP000070383"/>
    </source>
</evidence>
<gene>
    <name evidence="2" type="ORF">HMPREF3200_00529</name>
</gene>
<feature type="transmembrane region" description="Helical" evidence="1">
    <location>
        <begin position="124"/>
        <end position="144"/>
    </location>
</feature>
<keyword evidence="1" id="KW-1133">Transmembrane helix</keyword>
<evidence type="ECO:0000256" key="1">
    <source>
        <dbReference type="SAM" id="Phobius"/>
    </source>
</evidence>
<organism evidence="2 3">
    <name type="scientific">Anaerococcus tetradius</name>
    <dbReference type="NCBI Taxonomy" id="33036"/>
    <lineage>
        <taxon>Bacteria</taxon>
        <taxon>Bacillati</taxon>
        <taxon>Bacillota</taxon>
        <taxon>Tissierellia</taxon>
        <taxon>Tissierellales</taxon>
        <taxon>Peptoniphilaceae</taxon>
        <taxon>Anaerococcus</taxon>
    </lineage>
</organism>
<dbReference type="EMBL" id="LRPM01000014">
    <property type="protein sequence ID" value="KWZ78834.1"/>
    <property type="molecule type" value="Genomic_DNA"/>
</dbReference>
<keyword evidence="1" id="KW-0812">Transmembrane</keyword>
<feature type="transmembrane region" description="Helical" evidence="1">
    <location>
        <begin position="41"/>
        <end position="61"/>
    </location>
</feature>
<feature type="transmembrane region" description="Helical" evidence="1">
    <location>
        <begin position="98"/>
        <end position="118"/>
    </location>
</feature>
<keyword evidence="1" id="KW-0472">Membrane</keyword>
<reference evidence="3" key="1">
    <citation type="submission" date="2016-01" db="EMBL/GenBank/DDBJ databases">
        <authorList>
            <person name="Mitreva M."/>
            <person name="Pepin K.H."/>
            <person name="Mihindukulasuriya K.A."/>
            <person name="Fulton R."/>
            <person name="Fronick C."/>
            <person name="O'Laughlin M."/>
            <person name="Miner T."/>
            <person name="Herter B."/>
            <person name="Rosa B.A."/>
            <person name="Cordes M."/>
            <person name="Tomlinson C."/>
            <person name="Wollam A."/>
            <person name="Palsikar V.B."/>
            <person name="Mardis E.R."/>
            <person name="Wilson R.K."/>
        </authorList>
    </citation>
    <scope>NUCLEOTIDE SEQUENCE [LARGE SCALE GENOMIC DNA]</scope>
    <source>
        <strain evidence="3">MJR8151</strain>
    </source>
</reference>
<dbReference type="AlphaFoldDB" id="A0A133KHB3"/>
<keyword evidence="3" id="KW-1185">Reference proteome</keyword>
<dbReference type="STRING" id="33036.HMPREF3200_00529"/>
<dbReference type="OrthoDB" id="1936496at2"/>
<sequence>MNLDTYSEELKSREKIYKFYISLAIIFIFIGEAFLKDKFAYNDFIFGFVYGLLIGMELFCFGKVIKINKARDDYSLLRQMYIEENDERQILIRLKSGYPILTNLSLAIFLFAILAGFINKAVFVTLLSVGVFQLLVSKAIRLYWRRKI</sequence>
<feature type="transmembrane region" description="Helical" evidence="1">
    <location>
        <begin position="16"/>
        <end position="35"/>
    </location>
</feature>
<comment type="caution">
    <text evidence="2">The sequence shown here is derived from an EMBL/GenBank/DDBJ whole genome shotgun (WGS) entry which is preliminary data.</text>
</comment>
<evidence type="ECO:0000313" key="2">
    <source>
        <dbReference type="EMBL" id="KWZ78834.1"/>
    </source>
</evidence>
<name>A0A133KHB3_9FIRM</name>
<protein>
    <submittedName>
        <fullName evidence="2">Uncharacterized protein</fullName>
    </submittedName>
</protein>
<proteinExistence type="predicted"/>